<evidence type="ECO:0000313" key="12">
    <source>
        <dbReference type="EMBL" id="ABD24843.1"/>
    </source>
</evidence>
<evidence type="ECO:0000256" key="10">
    <source>
        <dbReference type="SAM" id="Phobius"/>
    </source>
</evidence>
<evidence type="ECO:0000256" key="3">
    <source>
        <dbReference type="ARBA" id="ARBA00022449"/>
    </source>
</evidence>
<dbReference type="Pfam" id="PF02254">
    <property type="entry name" value="TrkA_N"/>
    <property type="match status" value="1"/>
</dbReference>
<feature type="transmembrane region" description="Helical" evidence="10">
    <location>
        <begin position="192"/>
        <end position="213"/>
    </location>
</feature>
<evidence type="ECO:0000259" key="11">
    <source>
        <dbReference type="PROSITE" id="PS51201"/>
    </source>
</evidence>
<name>Q2GBD0_NOVAD</name>
<feature type="transmembrane region" description="Helical" evidence="10">
    <location>
        <begin position="132"/>
        <end position="151"/>
    </location>
</feature>
<dbReference type="InterPro" id="IPR036291">
    <property type="entry name" value="NAD(P)-bd_dom_sf"/>
</dbReference>
<evidence type="ECO:0000256" key="4">
    <source>
        <dbReference type="ARBA" id="ARBA00022538"/>
    </source>
</evidence>
<feature type="transmembrane region" description="Helical" evidence="10">
    <location>
        <begin position="286"/>
        <end position="306"/>
    </location>
</feature>
<keyword evidence="3" id="KW-0050">Antiport</keyword>
<keyword evidence="5 10" id="KW-0812">Transmembrane</keyword>
<evidence type="ECO:0000256" key="7">
    <source>
        <dbReference type="ARBA" id="ARBA00022989"/>
    </source>
</evidence>
<reference evidence="13" key="1">
    <citation type="submission" date="2006-01" db="EMBL/GenBank/DDBJ databases">
        <title>Complete sequence of Novosphingobium aromaticivorans DSM 12444.</title>
        <authorList>
            <consortium name="US DOE Joint Genome Institute"/>
            <person name="Copeland A."/>
            <person name="Lucas S."/>
            <person name="Lapidus A."/>
            <person name="Barry K."/>
            <person name="Detter J.C."/>
            <person name="Glavina T."/>
            <person name="Hammon N."/>
            <person name="Israni S."/>
            <person name="Pitluck S."/>
            <person name="Chain P."/>
            <person name="Malfatti S."/>
            <person name="Shin M."/>
            <person name="Vergez L."/>
            <person name="Schmutz J."/>
            <person name="Larimer F."/>
            <person name="Land M."/>
            <person name="Kyrpides N."/>
            <person name="Ivanova N."/>
            <person name="Fredrickson J."/>
            <person name="Balkwill D."/>
            <person name="Romine M.F."/>
            <person name="Richardson P."/>
        </authorList>
    </citation>
    <scope>NUCLEOTIDE SEQUENCE [LARGE SCALE GENOMIC DNA]</scope>
    <source>
        <strain evidence="13">ATCC 700278 / DSM 12444 / CCUG 56034 / CIP 105152 / NBRC 16084 / F199</strain>
    </source>
</reference>
<feature type="transmembrane region" description="Helical" evidence="10">
    <location>
        <begin position="100"/>
        <end position="120"/>
    </location>
</feature>
<dbReference type="PROSITE" id="PS51201">
    <property type="entry name" value="RCK_N"/>
    <property type="match status" value="1"/>
</dbReference>
<dbReference type="Pfam" id="PF00999">
    <property type="entry name" value="Na_H_Exchanger"/>
    <property type="match status" value="1"/>
</dbReference>
<dbReference type="PANTHER" id="PTHR46157">
    <property type="entry name" value="K(+) EFFLUX ANTIPORTER 3, CHLOROPLASTIC"/>
    <property type="match status" value="1"/>
</dbReference>
<keyword evidence="13" id="KW-1185">Reference proteome</keyword>
<evidence type="ECO:0000256" key="2">
    <source>
        <dbReference type="ARBA" id="ARBA00022448"/>
    </source>
</evidence>
<dbReference type="RefSeq" id="WP_011444057.1">
    <property type="nucleotide sequence ID" value="NC_007794.1"/>
</dbReference>
<dbReference type="GO" id="GO:0012505">
    <property type="term" value="C:endomembrane system"/>
    <property type="evidence" value="ECO:0007669"/>
    <property type="project" value="UniProtKB-SubCell"/>
</dbReference>
<sequence length="577" mass="60492">MEPHPGIPFLREALVLLAAAGLAVPLLNRIRVNPILGYLLIGGVIGPYGLGLLAADYPFLSHAVISDIAGVRGLAEIGVVFLLFMIGLELSLERLWSGRALVFGMGSLQILLTAGLIAWIATGLGVEEPTALIVGAALSLSSTAIVMQLLIHGRRQFSAVGKTGFAILLMQDLAVVPILFMVGVIATPGSGGLAAGLAGALGKATLAIVLIYLAGRLLLRPVLRQVAQTRSPEMFTAAVLLTVIGVSALTARFGLSMALGAFLAGLLLAETEYRHQIEVDIEPFKGLLLGLFFMSVGMGIDWRQVLASPLEIAGMVTGLWLLKAVVITGLAIAFGRPRHVAAEAGMLLGQGGEFAFVIVGVAAGLGVVGGVLEQQILIVTGISMLLTPVVAHLARQLSAAMERKRLAAAADTDESFADCEGHIIIAGFGRVGQTLARALDAENVAFVALDADAAMTAGLKDRHLPVFYGDASRSEILAKAGIDHAAAVVVTMNDPEAASRIVHQIHQRWPSMPIHARARDPEHARRLLELGASFCTPETVEASLQLAANVLVGAGVDAEVTRRRITEQRAYETGDSP</sequence>
<dbReference type="KEGG" id="nar:Saro_0395"/>
<dbReference type="SUPFAM" id="SSF51735">
    <property type="entry name" value="NAD(P)-binding Rossmann-fold domains"/>
    <property type="match status" value="1"/>
</dbReference>
<gene>
    <name evidence="12" type="ordered locus">Saro_0395</name>
</gene>
<dbReference type="eggNOG" id="COG0475">
    <property type="taxonomic scope" value="Bacteria"/>
</dbReference>
<dbReference type="GO" id="GO:0005886">
    <property type="term" value="C:plasma membrane"/>
    <property type="evidence" value="ECO:0007669"/>
    <property type="project" value="TreeGrafter"/>
</dbReference>
<accession>Q2GBD0</accession>
<feature type="transmembrane region" description="Helical" evidence="10">
    <location>
        <begin position="163"/>
        <end position="186"/>
    </location>
</feature>
<dbReference type="Gene3D" id="3.40.50.720">
    <property type="entry name" value="NAD(P)-binding Rossmann-like Domain"/>
    <property type="match status" value="1"/>
</dbReference>
<keyword evidence="4" id="KW-0633">Potassium transport</keyword>
<protein>
    <submittedName>
        <fullName evidence="12">Kef-type potassium/proton antiporter, CPA2 family</fullName>
    </submittedName>
</protein>
<comment type="subcellular location">
    <subcellularLocation>
        <location evidence="1">Endomembrane system</location>
        <topology evidence="1">Multi-pass membrane protein</topology>
    </subcellularLocation>
</comment>
<dbReference type="GO" id="GO:0015297">
    <property type="term" value="F:antiporter activity"/>
    <property type="evidence" value="ECO:0007669"/>
    <property type="project" value="UniProtKB-KW"/>
</dbReference>
<dbReference type="AlphaFoldDB" id="Q2GBD0"/>
<dbReference type="EMBL" id="CP000248">
    <property type="protein sequence ID" value="ABD24843.1"/>
    <property type="molecule type" value="Genomic_DNA"/>
</dbReference>
<evidence type="ECO:0000256" key="5">
    <source>
        <dbReference type="ARBA" id="ARBA00022692"/>
    </source>
</evidence>
<feature type="transmembrane region" description="Helical" evidence="10">
    <location>
        <begin position="69"/>
        <end position="88"/>
    </location>
</feature>
<dbReference type="InterPro" id="IPR003148">
    <property type="entry name" value="RCK_N"/>
</dbReference>
<keyword evidence="9 10" id="KW-0472">Membrane</keyword>
<evidence type="ECO:0000256" key="1">
    <source>
        <dbReference type="ARBA" id="ARBA00004127"/>
    </source>
</evidence>
<organism evidence="12 13">
    <name type="scientific">Novosphingobium aromaticivorans (strain ATCC 700278 / DSM 12444 / CCUG 56034 / CIP 105152 / NBRC 16084 / F199)</name>
    <dbReference type="NCBI Taxonomy" id="279238"/>
    <lineage>
        <taxon>Bacteria</taxon>
        <taxon>Pseudomonadati</taxon>
        <taxon>Pseudomonadota</taxon>
        <taxon>Alphaproteobacteria</taxon>
        <taxon>Sphingomonadales</taxon>
        <taxon>Sphingomonadaceae</taxon>
        <taxon>Novosphingobium</taxon>
    </lineage>
</organism>
<evidence type="ECO:0000256" key="8">
    <source>
        <dbReference type="ARBA" id="ARBA00023065"/>
    </source>
</evidence>
<dbReference type="PANTHER" id="PTHR46157:SF4">
    <property type="entry name" value="K(+) EFFLUX ANTIPORTER 3, CHLOROPLASTIC"/>
    <property type="match status" value="1"/>
</dbReference>
<keyword evidence="2" id="KW-0813">Transport</keyword>
<feature type="transmembrane region" description="Helical" evidence="10">
    <location>
        <begin position="6"/>
        <end position="28"/>
    </location>
</feature>
<keyword evidence="8" id="KW-0406">Ion transport</keyword>
<evidence type="ECO:0000256" key="6">
    <source>
        <dbReference type="ARBA" id="ARBA00022958"/>
    </source>
</evidence>
<dbReference type="HOGENOM" id="CLU_005126_9_3_5"/>
<feature type="transmembrane region" description="Helical" evidence="10">
    <location>
        <begin position="375"/>
        <end position="394"/>
    </location>
</feature>
<feature type="transmembrane region" description="Helical" evidence="10">
    <location>
        <begin position="35"/>
        <end position="57"/>
    </location>
</feature>
<feature type="transmembrane region" description="Helical" evidence="10">
    <location>
        <begin position="234"/>
        <end position="251"/>
    </location>
</feature>
<dbReference type="Gene3D" id="1.20.1530.20">
    <property type="match status" value="1"/>
</dbReference>
<evidence type="ECO:0000256" key="9">
    <source>
        <dbReference type="ARBA" id="ARBA00023136"/>
    </source>
</evidence>
<feature type="domain" description="RCK N-terminal" evidence="11">
    <location>
        <begin position="420"/>
        <end position="541"/>
    </location>
</feature>
<dbReference type="InterPro" id="IPR006153">
    <property type="entry name" value="Cation/H_exchanger_TM"/>
</dbReference>
<feature type="transmembrane region" description="Helical" evidence="10">
    <location>
        <begin position="312"/>
        <end position="335"/>
    </location>
</feature>
<keyword evidence="6" id="KW-0630">Potassium</keyword>
<dbReference type="GO" id="GO:1902600">
    <property type="term" value="P:proton transmembrane transport"/>
    <property type="evidence" value="ECO:0007669"/>
    <property type="project" value="InterPro"/>
</dbReference>
<dbReference type="Proteomes" id="UP000009134">
    <property type="component" value="Chromosome"/>
</dbReference>
<dbReference type="STRING" id="279238.Saro_0395"/>
<keyword evidence="7 10" id="KW-1133">Transmembrane helix</keyword>
<proteinExistence type="predicted"/>
<dbReference type="GO" id="GO:0006813">
    <property type="term" value="P:potassium ion transport"/>
    <property type="evidence" value="ECO:0007669"/>
    <property type="project" value="UniProtKB-KW"/>
</dbReference>
<evidence type="ECO:0000313" key="13">
    <source>
        <dbReference type="Proteomes" id="UP000009134"/>
    </source>
</evidence>
<feature type="transmembrane region" description="Helical" evidence="10">
    <location>
        <begin position="347"/>
        <end position="369"/>
    </location>
</feature>
<dbReference type="eggNOG" id="COG1226">
    <property type="taxonomic scope" value="Bacteria"/>
</dbReference>
<dbReference type="FunFam" id="3.40.50.720:FF:000036">
    <property type="entry name" value="Glutathione-regulated potassium-efflux system protein KefB"/>
    <property type="match status" value="1"/>
</dbReference>
<dbReference type="InterPro" id="IPR038770">
    <property type="entry name" value="Na+/solute_symporter_sf"/>
</dbReference>